<dbReference type="GeneID" id="38133286"/>
<accession>A0A3F3QET7</accession>
<name>A0A3F3QET7_9EURO</name>
<protein>
    <submittedName>
        <fullName evidence="1">Uncharacterized protein</fullName>
    </submittedName>
</protein>
<keyword evidence="2" id="KW-1185">Reference proteome</keyword>
<evidence type="ECO:0000313" key="1">
    <source>
        <dbReference type="EMBL" id="RDH37605.1"/>
    </source>
</evidence>
<dbReference type="EMBL" id="KZ852035">
    <property type="protein sequence ID" value="RDH37605.1"/>
    <property type="molecule type" value="Genomic_DNA"/>
</dbReference>
<organism evidence="1 2">
    <name type="scientific">Aspergillus welwitschiae</name>
    <dbReference type="NCBI Taxonomy" id="1341132"/>
    <lineage>
        <taxon>Eukaryota</taxon>
        <taxon>Fungi</taxon>
        <taxon>Dikarya</taxon>
        <taxon>Ascomycota</taxon>
        <taxon>Pezizomycotina</taxon>
        <taxon>Eurotiomycetes</taxon>
        <taxon>Eurotiomycetidae</taxon>
        <taxon>Eurotiales</taxon>
        <taxon>Aspergillaceae</taxon>
        <taxon>Aspergillus</taxon>
        <taxon>Aspergillus subgen. Circumdati</taxon>
    </lineage>
</organism>
<proteinExistence type="predicted"/>
<evidence type="ECO:0000313" key="2">
    <source>
        <dbReference type="Proteomes" id="UP000253729"/>
    </source>
</evidence>
<sequence>MRKQQRLNRRKHPQDAVSYLLRQPHHVAISTVACFASNVPSDVSHLNVDRLAV</sequence>
<gene>
    <name evidence="1" type="ORF">BDQ94DRAFT_136719</name>
</gene>
<dbReference type="Proteomes" id="UP000253729">
    <property type="component" value="Unassembled WGS sequence"/>
</dbReference>
<dbReference type="PROSITE" id="PS51257">
    <property type="entry name" value="PROKAR_LIPOPROTEIN"/>
    <property type="match status" value="1"/>
</dbReference>
<dbReference type="AlphaFoldDB" id="A0A3F3QET7"/>
<dbReference type="RefSeq" id="XP_026630627.1">
    <property type="nucleotide sequence ID" value="XM_026764930.1"/>
</dbReference>
<reference evidence="1 2" key="1">
    <citation type="submission" date="2018-07" db="EMBL/GenBank/DDBJ databases">
        <title>The genomes of Aspergillus section Nigri reveals drivers in fungal speciation.</title>
        <authorList>
            <consortium name="DOE Joint Genome Institute"/>
            <person name="Vesth T.C."/>
            <person name="Nybo J."/>
            <person name="Theobald S."/>
            <person name="Brandl J."/>
            <person name="Frisvad J.C."/>
            <person name="Nielsen K.F."/>
            <person name="Lyhne E.K."/>
            <person name="Kogle M.E."/>
            <person name="Kuo A."/>
            <person name="Riley R."/>
            <person name="Clum A."/>
            <person name="Nolan M."/>
            <person name="Lipzen A."/>
            <person name="Salamov A."/>
            <person name="Henrissat B."/>
            <person name="Wiebenga A."/>
            <person name="De vries R.P."/>
            <person name="Grigoriev I.V."/>
            <person name="Mortensen U.H."/>
            <person name="Andersen M.R."/>
            <person name="Baker S.E."/>
        </authorList>
    </citation>
    <scope>NUCLEOTIDE SEQUENCE [LARGE SCALE GENOMIC DNA]</scope>
    <source>
        <strain evidence="1 2">CBS 139.54b</strain>
    </source>
</reference>